<dbReference type="SMART" id="SM00179">
    <property type="entry name" value="EGF_CA"/>
    <property type="match status" value="1"/>
</dbReference>
<evidence type="ECO:0000256" key="2">
    <source>
        <dbReference type="ARBA" id="ARBA00022729"/>
    </source>
</evidence>
<dbReference type="Pfam" id="PF07645">
    <property type="entry name" value="EGF_CA"/>
    <property type="match status" value="1"/>
</dbReference>
<name>A0AAD1VV24_PELCU</name>
<keyword evidence="9" id="KW-1185">Reference proteome</keyword>
<organism evidence="8 9">
    <name type="scientific">Pelobates cultripes</name>
    <name type="common">Western spadefoot toad</name>
    <dbReference type="NCBI Taxonomy" id="61616"/>
    <lineage>
        <taxon>Eukaryota</taxon>
        <taxon>Metazoa</taxon>
        <taxon>Chordata</taxon>
        <taxon>Craniata</taxon>
        <taxon>Vertebrata</taxon>
        <taxon>Euteleostomi</taxon>
        <taxon>Amphibia</taxon>
        <taxon>Batrachia</taxon>
        <taxon>Anura</taxon>
        <taxon>Pelobatoidea</taxon>
        <taxon>Pelobatidae</taxon>
        <taxon>Pelobates</taxon>
    </lineage>
</organism>
<evidence type="ECO:0000256" key="5">
    <source>
        <dbReference type="PROSITE-ProRule" id="PRU00076"/>
    </source>
</evidence>
<dbReference type="InterPro" id="IPR000152">
    <property type="entry name" value="EGF-type_Asp/Asn_hydroxyl_site"/>
</dbReference>
<keyword evidence="4" id="KW-1015">Disulfide bond</keyword>
<dbReference type="EMBL" id="OW240913">
    <property type="protein sequence ID" value="CAH2253691.1"/>
    <property type="molecule type" value="Genomic_DNA"/>
</dbReference>
<keyword evidence="3" id="KW-0677">Repeat</keyword>
<dbReference type="FunFam" id="2.10.25.10:FF:000038">
    <property type="entry name" value="Fibrillin 2"/>
    <property type="match status" value="1"/>
</dbReference>
<keyword evidence="6" id="KW-0472">Membrane</keyword>
<protein>
    <submittedName>
        <fullName evidence="8">N-acetyllactosaminide beta-1,3-N-acetylglucosaminyltransferase 2 isoform X4</fullName>
    </submittedName>
</protein>
<evidence type="ECO:0000256" key="1">
    <source>
        <dbReference type="ARBA" id="ARBA00022536"/>
    </source>
</evidence>
<sequence>MLAYVPARSCHVQLTNESGKFSPPVFYGNMDTYLWCNWTILAGPGKHIIIYINGFQTNLNCDENQDEIIFEGVSSTVENSVVYACWNKYTHVYATEAVAVHIVFLWRSFSHISSSKYFEGKYYVFEDPDHRNTTSHHHCVLEPIMQSTLAIESTSKPRSEPSIPTVLDMTTYEQNSTAILPKNGKQMSWFPTDKASLTLNQKDQTFLPHTLDVTRAEDRLYSSLHSAEESSPNTNEEDVTGVLSYGEHHTMAETPLQHFTNPITGYIVIPSTTDMAALERFPYPTKDPAEGYNNTYSTSNIEEVAVISSFAELQNSLFENIVPSFTLQTMDASYIPDISILTSNDASLHFFIHPTEDSTTTTIGEEHGAVHNNGDHLLLETSLTSYTLHLPDLTSVRDTLVLKTEAVSLRYSMSPINSSISGIKSDQFLGNLDYGEHFLVEGILPSITLKDLASSRSAEEILEFTHNGEQASSGTSSTPLTTYIEEEISNPVTTESDLVTDNVESSLTPAFLSDDDIVKYMRGLPFNYVEEDNEILDDYMEILTPPDLLSNKTDQKDATPKSILGTQKTELPTSQEFTANSKFLNMKKTVFGPNHSLLTKELSKTPILDAVEPSFIAPFIFRTKDILASIPFDIMEEGKILKKSLDTHATYPLLDRNQILGIFPSNVPSPAVHVFNTMDTKDIDPMQKVNMIISDKVLDEAEQVNPSQIDTQPRDGRYNFLDSSISTSRVIIEEQERSTYSYRSSDSNQFILEAEQPNKEETTTYTENKIDLGIPHPPGDRLFAISVELEHKGILSDELESKIIESTTQKIQEKMVYLPITDSSLLLKKLKRPEENRVTLIYWLYLKNGGRGSDIANLLEIQLNDLTNTSLGALNGTLLSFSVEDVNECHTGIQQCDVHAYCLDEFGTYSCQCMNGYKDQSPASPGTVCISAQLTGFHILYDNLEILIGSILAVVAILLVTVIVLCVLLKAKHIKGNFNLQDCTMAPSSSHQKSSLPQQSDSSLNLSKPTGCLPSRHSAEHGPTLEASSMLELTRISVEQTAC</sequence>
<dbReference type="SUPFAM" id="SSF49854">
    <property type="entry name" value="Spermadhesin, CUB domain"/>
    <property type="match status" value="1"/>
</dbReference>
<dbReference type="PROSITE" id="PS00010">
    <property type="entry name" value="ASX_HYDROXYL"/>
    <property type="match status" value="1"/>
</dbReference>
<dbReference type="GO" id="GO:0005509">
    <property type="term" value="F:calcium ion binding"/>
    <property type="evidence" value="ECO:0007669"/>
    <property type="project" value="InterPro"/>
</dbReference>
<evidence type="ECO:0000313" key="8">
    <source>
        <dbReference type="EMBL" id="CAH2253691.1"/>
    </source>
</evidence>
<keyword evidence="6" id="KW-1133">Transmembrane helix</keyword>
<feature type="domain" description="EGF-like" evidence="7">
    <location>
        <begin position="885"/>
        <end position="923"/>
    </location>
</feature>
<dbReference type="InterPro" id="IPR049883">
    <property type="entry name" value="NOTCH1_EGF-like"/>
</dbReference>
<keyword evidence="6" id="KW-0812">Transmembrane</keyword>
<evidence type="ECO:0000259" key="7">
    <source>
        <dbReference type="PROSITE" id="PS50026"/>
    </source>
</evidence>
<dbReference type="Gene3D" id="2.60.120.290">
    <property type="entry name" value="Spermadhesin, CUB domain"/>
    <property type="match status" value="1"/>
</dbReference>
<evidence type="ECO:0000256" key="6">
    <source>
        <dbReference type="SAM" id="Phobius"/>
    </source>
</evidence>
<dbReference type="SUPFAM" id="SSF57196">
    <property type="entry name" value="EGF/Laminin"/>
    <property type="match status" value="1"/>
</dbReference>
<gene>
    <name evidence="8" type="ORF">PECUL_23A057144</name>
</gene>
<dbReference type="InterPro" id="IPR018097">
    <property type="entry name" value="EGF_Ca-bd_CS"/>
</dbReference>
<dbReference type="InterPro" id="IPR001881">
    <property type="entry name" value="EGF-like_Ca-bd_dom"/>
</dbReference>
<evidence type="ECO:0000313" key="9">
    <source>
        <dbReference type="Proteomes" id="UP001295444"/>
    </source>
</evidence>
<dbReference type="PROSITE" id="PS50026">
    <property type="entry name" value="EGF_3"/>
    <property type="match status" value="1"/>
</dbReference>
<dbReference type="AlphaFoldDB" id="A0AAD1VV24"/>
<dbReference type="InterPro" id="IPR000742">
    <property type="entry name" value="EGF"/>
</dbReference>
<feature type="transmembrane region" description="Helical" evidence="6">
    <location>
        <begin position="946"/>
        <end position="969"/>
    </location>
</feature>
<evidence type="ECO:0000256" key="3">
    <source>
        <dbReference type="ARBA" id="ARBA00022737"/>
    </source>
</evidence>
<dbReference type="Proteomes" id="UP001295444">
    <property type="component" value="Chromosome 02"/>
</dbReference>
<evidence type="ECO:0000256" key="4">
    <source>
        <dbReference type="ARBA" id="ARBA00023157"/>
    </source>
</evidence>
<comment type="caution">
    <text evidence="5">Lacks conserved residue(s) required for the propagation of feature annotation.</text>
</comment>
<accession>A0AAD1VV24</accession>
<keyword evidence="2" id="KW-0732">Signal</keyword>
<keyword evidence="1 5" id="KW-0245">EGF-like domain</keyword>
<dbReference type="PROSITE" id="PS01187">
    <property type="entry name" value="EGF_CA"/>
    <property type="match status" value="1"/>
</dbReference>
<dbReference type="InterPro" id="IPR035914">
    <property type="entry name" value="Sperma_CUB_dom_sf"/>
</dbReference>
<reference evidence="8" key="1">
    <citation type="submission" date="2022-03" db="EMBL/GenBank/DDBJ databases">
        <authorList>
            <person name="Alioto T."/>
            <person name="Alioto T."/>
            <person name="Gomez Garrido J."/>
        </authorList>
    </citation>
    <scope>NUCLEOTIDE SEQUENCE</scope>
</reference>
<proteinExistence type="predicted"/>
<dbReference type="Gene3D" id="2.10.25.10">
    <property type="entry name" value="Laminin"/>
    <property type="match status" value="1"/>
</dbReference>